<dbReference type="Gene3D" id="3.30.590.10">
    <property type="entry name" value="Glutamine synthetase/guanido kinase, catalytic domain"/>
    <property type="match status" value="1"/>
</dbReference>
<proteinExistence type="inferred from homology"/>
<dbReference type="InterPro" id="IPR014746">
    <property type="entry name" value="Gln_synth/guanido_kin_cat_dom"/>
</dbReference>
<reference evidence="9 10" key="1">
    <citation type="submission" date="2019-01" db="EMBL/GenBank/DDBJ databases">
        <title>A draft genome assembly of the solar-powered sea slug Elysia chlorotica.</title>
        <authorList>
            <person name="Cai H."/>
            <person name="Li Q."/>
            <person name="Fang X."/>
            <person name="Li J."/>
            <person name="Curtis N.E."/>
            <person name="Altenburger A."/>
            <person name="Shibata T."/>
            <person name="Feng M."/>
            <person name="Maeda T."/>
            <person name="Schwartz J.A."/>
            <person name="Shigenobu S."/>
            <person name="Lundholm N."/>
            <person name="Nishiyama T."/>
            <person name="Yang H."/>
            <person name="Hasebe M."/>
            <person name="Li S."/>
            <person name="Pierce S.K."/>
            <person name="Wang J."/>
        </authorList>
    </citation>
    <scope>NUCLEOTIDE SEQUENCE [LARGE SCALE GENOMIC DNA]</scope>
    <source>
        <strain evidence="9">EC2010</strain>
        <tissue evidence="9">Whole organism of an adult</tissue>
    </source>
</reference>
<evidence type="ECO:0000313" key="9">
    <source>
        <dbReference type="EMBL" id="RUS78679.1"/>
    </source>
</evidence>
<evidence type="ECO:0000256" key="7">
    <source>
        <dbReference type="RuleBase" id="RU000384"/>
    </source>
</evidence>
<dbReference type="AlphaFoldDB" id="A0A3S1BZ41"/>
<evidence type="ECO:0000256" key="4">
    <source>
        <dbReference type="ARBA" id="ARBA00039404"/>
    </source>
</evidence>
<dbReference type="PANTHER" id="PTHR43407:SF1">
    <property type="entry name" value="LENGSIN"/>
    <property type="match status" value="1"/>
</dbReference>
<gene>
    <name evidence="9" type="ORF">EGW08_013567</name>
</gene>
<dbReference type="PROSITE" id="PS51987">
    <property type="entry name" value="GS_CATALYTIC"/>
    <property type="match status" value="1"/>
</dbReference>
<feature type="domain" description="GS catalytic" evidence="8">
    <location>
        <begin position="70"/>
        <end position="399"/>
    </location>
</feature>
<sequence>MTQAAFFCGIKSDIPVGLTDLAEEGWKSGVQMPDMDTLRPMSWLSTDRWKVGSVICDFHNASGFRAETSPREIARRQVLALRGLGFEPMVSALFELTIFYKNSVVPVSPHEDLSTVLSQLAIACDQSAIPIESVGLGLEPGKLYIVLKEQPALELADNVHRLRGVTRSVCGRAEYDVTFMTKALPNISSNRLHLTWRLLGSDQINVFSSPGQSSEPSLLCRHWLAGQLEHNPATCALARPTVNCYRKDGNISEEGLETESSDSGILTSCTRVVWEGGSVRLLDSTPTSASNPYLVIAAVMAAGISGITNKMELSLSESQTVVERWLNRTPQSLNHAMECLENDQVMKCQLGTLFITRFLYVKAEFEIERIEKRSFSEENKNGGDFSDFQNERDLYLLSL</sequence>
<dbReference type="Pfam" id="PF00120">
    <property type="entry name" value="Gln-synt_C"/>
    <property type="match status" value="1"/>
</dbReference>
<dbReference type="GO" id="GO:0004356">
    <property type="term" value="F:glutamine synthetase activity"/>
    <property type="evidence" value="ECO:0007669"/>
    <property type="project" value="InterPro"/>
</dbReference>
<name>A0A3S1BZ41_ELYCH</name>
<evidence type="ECO:0000256" key="3">
    <source>
        <dbReference type="ARBA" id="ARBA00038790"/>
    </source>
</evidence>
<comment type="function">
    <text evidence="2">May act as a component of the cytoskeleton or as a chaperone for the reorganization of intermediate filament proteins during terminal differentiation in the lens. Does not seem to have enzymatic activity.</text>
</comment>
<evidence type="ECO:0000259" key="8">
    <source>
        <dbReference type="PROSITE" id="PS51987"/>
    </source>
</evidence>
<evidence type="ECO:0000313" key="10">
    <source>
        <dbReference type="Proteomes" id="UP000271974"/>
    </source>
</evidence>
<dbReference type="OrthoDB" id="6089727at2759"/>
<dbReference type="Proteomes" id="UP000271974">
    <property type="component" value="Unassembled WGS sequence"/>
</dbReference>
<protein>
    <recommendedName>
        <fullName evidence="4">Lengsin</fullName>
    </recommendedName>
    <alternativeName>
        <fullName evidence="5">Glutamate-ammonia ligase domain-containing protein 1</fullName>
    </alternativeName>
</protein>
<organism evidence="9 10">
    <name type="scientific">Elysia chlorotica</name>
    <name type="common">Eastern emerald elysia</name>
    <name type="synonym">Sea slug</name>
    <dbReference type="NCBI Taxonomy" id="188477"/>
    <lineage>
        <taxon>Eukaryota</taxon>
        <taxon>Metazoa</taxon>
        <taxon>Spiralia</taxon>
        <taxon>Lophotrochozoa</taxon>
        <taxon>Mollusca</taxon>
        <taxon>Gastropoda</taxon>
        <taxon>Heterobranchia</taxon>
        <taxon>Euthyneura</taxon>
        <taxon>Panpulmonata</taxon>
        <taxon>Sacoglossa</taxon>
        <taxon>Placobranchoidea</taxon>
        <taxon>Plakobranchidae</taxon>
        <taxon>Elysia</taxon>
    </lineage>
</organism>
<comment type="similarity">
    <text evidence="1 6 7">Belongs to the glutamine synthetase family.</text>
</comment>
<dbReference type="EMBL" id="RQTK01000496">
    <property type="protein sequence ID" value="RUS78679.1"/>
    <property type="molecule type" value="Genomic_DNA"/>
</dbReference>
<dbReference type="STRING" id="188477.A0A3S1BZ41"/>
<dbReference type="PANTHER" id="PTHR43407">
    <property type="entry name" value="GLUTAMINE SYNTHETASE"/>
    <property type="match status" value="1"/>
</dbReference>
<accession>A0A3S1BZ41</accession>
<dbReference type="SMART" id="SM01230">
    <property type="entry name" value="Gln-synt_C"/>
    <property type="match status" value="1"/>
</dbReference>
<comment type="subunit">
    <text evidence="3">Dodecamer. Interacts with BFSP2 and VIM.</text>
</comment>
<dbReference type="InterPro" id="IPR008146">
    <property type="entry name" value="Gln_synth_cat_dom"/>
</dbReference>
<keyword evidence="10" id="KW-1185">Reference proteome</keyword>
<evidence type="ECO:0000256" key="1">
    <source>
        <dbReference type="ARBA" id="ARBA00009897"/>
    </source>
</evidence>
<evidence type="ECO:0000256" key="2">
    <source>
        <dbReference type="ARBA" id="ARBA00037583"/>
    </source>
</evidence>
<dbReference type="GO" id="GO:0016020">
    <property type="term" value="C:membrane"/>
    <property type="evidence" value="ECO:0007669"/>
    <property type="project" value="TreeGrafter"/>
</dbReference>
<dbReference type="GO" id="GO:0005737">
    <property type="term" value="C:cytoplasm"/>
    <property type="evidence" value="ECO:0007669"/>
    <property type="project" value="TreeGrafter"/>
</dbReference>
<evidence type="ECO:0000256" key="6">
    <source>
        <dbReference type="PROSITE-ProRule" id="PRU01331"/>
    </source>
</evidence>
<dbReference type="SUPFAM" id="SSF55931">
    <property type="entry name" value="Glutamine synthetase/guanido kinase"/>
    <property type="match status" value="1"/>
</dbReference>
<evidence type="ECO:0000256" key="5">
    <source>
        <dbReference type="ARBA" id="ARBA00042675"/>
    </source>
</evidence>
<comment type="caution">
    <text evidence="9">The sequence shown here is derived from an EMBL/GenBank/DDBJ whole genome shotgun (WGS) entry which is preliminary data.</text>
</comment>